<dbReference type="InterPro" id="IPR033615">
    <property type="entry name" value="EOLA1/EOLA2"/>
</dbReference>
<keyword evidence="2" id="KW-1185">Reference proteome</keyword>
<sequence>MKFSCLSFRQPYVGFILNSHCTLAVHIKHWDWEDVAWSELLEQSLGMSLVDIGVTLLCLENLAPKEMKYLTMFGNPHCLLQPVPEGLGRASFR</sequence>
<dbReference type="PANTHER" id="PTHR31666:SF0">
    <property type="entry name" value="PROTEIN EOLA1-RELATED"/>
    <property type="match status" value="1"/>
</dbReference>
<accession>A0A5N3UV93</accession>
<reference evidence="1 2" key="1">
    <citation type="submission" date="2019-06" db="EMBL/GenBank/DDBJ databases">
        <title>Discovery of a novel chromosome fission-fusion reversal in muntjac.</title>
        <authorList>
            <person name="Mudd A.B."/>
            <person name="Bredeson J.V."/>
            <person name="Baum R."/>
            <person name="Hockemeyer D."/>
            <person name="Rokhsar D.S."/>
        </authorList>
    </citation>
    <scope>NUCLEOTIDE SEQUENCE [LARGE SCALE GENOMIC DNA]</scope>
    <source>
        <strain evidence="1">UTSW_UCB_Mm</strain>
        <tissue evidence="1">Fibroblast cell line</tissue>
    </source>
</reference>
<dbReference type="PANTHER" id="PTHR31666">
    <property type="entry name" value="PROTEIN CXORF40A-RELATED"/>
    <property type="match status" value="1"/>
</dbReference>
<organism evidence="1 2">
    <name type="scientific">Muntiacus muntjak</name>
    <name type="common">Barking deer</name>
    <name type="synonym">Indian muntjac</name>
    <dbReference type="NCBI Taxonomy" id="9888"/>
    <lineage>
        <taxon>Eukaryota</taxon>
        <taxon>Metazoa</taxon>
        <taxon>Chordata</taxon>
        <taxon>Craniata</taxon>
        <taxon>Vertebrata</taxon>
        <taxon>Euteleostomi</taxon>
        <taxon>Mammalia</taxon>
        <taxon>Eutheria</taxon>
        <taxon>Laurasiatheria</taxon>
        <taxon>Artiodactyla</taxon>
        <taxon>Ruminantia</taxon>
        <taxon>Pecora</taxon>
        <taxon>Cervidae</taxon>
        <taxon>Muntiacinae</taxon>
        <taxon>Muntiacus</taxon>
    </lineage>
</organism>
<name>A0A5N3UV93_MUNMU</name>
<comment type="caution">
    <text evidence="1">The sequence shown here is derived from an EMBL/GenBank/DDBJ whole genome shotgun (WGS) entry which is preliminary data.</text>
</comment>
<dbReference type="AlphaFoldDB" id="A0A5N3UV93"/>
<protein>
    <submittedName>
        <fullName evidence="1">Uncharacterized protein</fullName>
    </submittedName>
</protein>
<dbReference type="Proteomes" id="UP000326458">
    <property type="component" value="Unassembled WGS sequence"/>
</dbReference>
<evidence type="ECO:0000313" key="2">
    <source>
        <dbReference type="Proteomes" id="UP000326458"/>
    </source>
</evidence>
<evidence type="ECO:0000313" key="1">
    <source>
        <dbReference type="EMBL" id="KAB0340668.1"/>
    </source>
</evidence>
<gene>
    <name evidence="1" type="ORF">FD754_022936</name>
</gene>
<proteinExistence type="predicted"/>
<dbReference type="EMBL" id="VCEA01000103">
    <property type="protein sequence ID" value="KAB0340668.1"/>
    <property type="molecule type" value="Genomic_DNA"/>
</dbReference>